<comment type="caution">
    <text evidence="2">The sequence shown here is derived from an EMBL/GenBank/DDBJ whole genome shotgun (WGS) entry which is preliminary data.</text>
</comment>
<evidence type="ECO:0000256" key="1">
    <source>
        <dbReference type="SAM" id="MobiDB-lite"/>
    </source>
</evidence>
<sequence>MTLSSAEARSAKSEQGYGMAQQNADQIADWSGQNEERWVPYRTRLDAMMAVFGPAWIVTAQSGKLTGR</sequence>
<evidence type="ECO:0000313" key="3">
    <source>
        <dbReference type="Proteomes" id="UP000619295"/>
    </source>
</evidence>
<evidence type="ECO:0000313" key="2">
    <source>
        <dbReference type="EMBL" id="MBD3847580.1"/>
    </source>
</evidence>
<organism evidence="2 3">
    <name type="scientific">Bosea spartocytisi</name>
    <dbReference type="NCBI Taxonomy" id="2773451"/>
    <lineage>
        <taxon>Bacteria</taxon>
        <taxon>Pseudomonadati</taxon>
        <taxon>Pseudomonadota</taxon>
        <taxon>Alphaproteobacteria</taxon>
        <taxon>Hyphomicrobiales</taxon>
        <taxon>Boseaceae</taxon>
        <taxon>Bosea</taxon>
    </lineage>
</organism>
<accession>A0A927ECQ0</accession>
<proteinExistence type="predicted"/>
<reference evidence="2" key="1">
    <citation type="submission" date="2020-09" db="EMBL/GenBank/DDBJ databases">
        <title>Bosea spartocytisi sp. nov. a root nodule endophyte of Spartocytisus supranubius in the high mountain ecosystem fo the Teide National Park (Canary Islands, Spain).</title>
        <authorList>
            <person name="Pulido-Suarez L."/>
            <person name="Peix A."/>
            <person name="Igual J.M."/>
            <person name="Socas-Perez N."/>
            <person name="Velazquez E."/>
            <person name="Flores-Felix J.D."/>
            <person name="Leon-Barrios M."/>
        </authorList>
    </citation>
    <scope>NUCLEOTIDE SEQUENCE</scope>
    <source>
        <strain evidence="2">SSUT16</strain>
    </source>
</reference>
<gene>
    <name evidence="2" type="ORF">IED13_17915</name>
</gene>
<keyword evidence="3" id="KW-1185">Reference proteome</keyword>
<feature type="region of interest" description="Disordered" evidence="1">
    <location>
        <begin position="1"/>
        <end position="32"/>
    </location>
</feature>
<name>A0A927ECQ0_9HYPH</name>
<protein>
    <submittedName>
        <fullName evidence="2">Uncharacterized protein</fullName>
    </submittedName>
</protein>
<dbReference type="AlphaFoldDB" id="A0A927ECQ0"/>
<dbReference type="Proteomes" id="UP000619295">
    <property type="component" value="Unassembled WGS sequence"/>
</dbReference>
<dbReference type="EMBL" id="JACXWY010000011">
    <property type="protein sequence ID" value="MBD3847580.1"/>
    <property type="molecule type" value="Genomic_DNA"/>
</dbReference>